<dbReference type="GO" id="GO:0050660">
    <property type="term" value="F:flavin adenine dinucleotide binding"/>
    <property type="evidence" value="ECO:0007669"/>
    <property type="project" value="TreeGrafter"/>
</dbReference>
<comment type="caution">
    <text evidence="4">The sequence shown here is derived from an EMBL/GenBank/DDBJ whole genome shotgun (WGS) entry which is preliminary data.</text>
</comment>
<evidence type="ECO:0000259" key="3">
    <source>
        <dbReference type="Pfam" id="PF07992"/>
    </source>
</evidence>
<dbReference type="AlphaFoldDB" id="A0A1E3BBH0"/>
<dbReference type="STRING" id="573508.A0A1E3BBH0"/>
<keyword evidence="1" id="KW-0560">Oxidoreductase</keyword>
<gene>
    <name evidence="4" type="ORF">SI65_06909</name>
</gene>
<evidence type="ECO:0000256" key="2">
    <source>
        <dbReference type="SAM" id="MobiDB-lite"/>
    </source>
</evidence>
<dbReference type="VEuPathDB" id="FungiDB:SI65_06909"/>
<sequence>MTIKYQHDHETSSHNEYPQKGDLRRMMKEHPLPSIPSEMLDPASMVGDEPTNQARAVLNCLNAALIANDSKSVEDCFFASQAYWKDQLALTYHLRTFTTPDVIASSLLETKSMRGVTEDIAIDGGAQFVIATQTLQFIDCGIVFRTASPAATCTGKVVLLPVKSPINDSKETVKWKIWILSTVLESLDLQEEDEKLLRLPGKRLDCCDVFETDVFIIGGGNAAIALAARLKALGVESVMAERNTRPGDNWALRYDCMRFHVPTSYADLPYMPYAAEFRRSHLLARDELASHVRRYVETFNLNMITSVQIQSTQYNPSTRRWMIKFQSSTGQRTAVSKHLVLATGIGSRKPNLPSIADSHLYEGLSMHSAQYQNAKQLADQGAKSVLIVGSANTAFDVLEDCHAAGLHSTMVVRSPTHVVPIEYVTDKRGLGVYDMGVAAADRLYLTLPTCVDSHLTCSMMAMFAAQEPDRYASLASVGFPVYDSLHPDAVLMHNLIERSGGHYVDVGGTKLLTEGKAGIKSGVKPIAYTLSGLRLSDGSSIDADAIVWCTGYADKDTRDSAAQILGDCSLGEDINGSKGDVIGPAAIAARLDATWGIDAEGEIRGLWKRHLRLDNFWIMGGHTQHHRWHSRTLALQIKAAVEGVLPPAYRDTPHLERKSCNL</sequence>
<name>A0A1E3BBH0_ASPCR</name>
<reference evidence="4 5" key="1">
    <citation type="journal article" date="2016" name="BMC Genomics">
        <title>Comparative genomic and transcriptomic analyses of the Fuzhuan brick tea-fermentation fungus Aspergillus cristatus.</title>
        <authorList>
            <person name="Ge Y."/>
            <person name="Wang Y."/>
            <person name="Liu Y."/>
            <person name="Tan Y."/>
            <person name="Ren X."/>
            <person name="Zhang X."/>
            <person name="Hyde K.D."/>
            <person name="Liu Y."/>
            <person name="Liu Z."/>
        </authorList>
    </citation>
    <scope>NUCLEOTIDE SEQUENCE [LARGE SCALE GENOMIC DNA]</scope>
    <source>
        <strain evidence="4 5">GZAAS20.1005</strain>
    </source>
</reference>
<protein>
    <recommendedName>
        <fullName evidence="3">FAD/NAD(P)-binding domain-containing protein</fullName>
    </recommendedName>
</protein>
<dbReference type="SUPFAM" id="SSF51905">
    <property type="entry name" value="FAD/NAD(P)-binding domain"/>
    <property type="match status" value="1"/>
</dbReference>
<feature type="region of interest" description="Disordered" evidence="2">
    <location>
        <begin position="1"/>
        <end position="20"/>
    </location>
</feature>
<dbReference type="Proteomes" id="UP000094569">
    <property type="component" value="Unassembled WGS sequence"/>
</dbReference>
<evidence type="ECO:0000313" key="5">
    <source>
        <dbReference type="Proteomes" id="UP000094569"/>
    </source>
</evidence>
<dbReference type="Pfam" id="PF07992">
    <property type="entry name" value="Pyr_redox_2"/>
    <property type="match status" value="1"/>
</dbReference>
<feature type="domain" description="FAD/NAD(P)-binding" evidence="3">
    <location>
        <begin position="213"/>
        <end position="416"/>
    </location>
</feature>
<dbReference type="InterPro" id="IPR050982">
    <property type="entry name" value="Auxin_biosynth/cation_transpt"/>
</dbReference>
<proteinExistence type="predicted"/>
<dbReference type="Gene3D" id="3.50.50.60">
    <property type="entry name" value="FAD/NAD(P)-binding domain"/>
    <property type="match status" value="1"/>
</dbReference>
<dbReference type="PANTHER" id="PTHR43539">
    <property type="entry name" value="FLAVIN-BINDING MONOOXYGENASE-LIKE PROTEIN (AFU_ORTHOLOGUE AFUA_4G09220)"/>
    <property type="match status" value="1"/>
</dbReference>
<organism evidence="4 5">
    <name type="scientific">Aspergillus cristatus</name>
    <name type="common">Chinese Fuzhuan brick tea-fermentation fungus</name>
    <name type="synonym">Eurotium cristatum</name>
    <dbReference type="NCBI Taxonomy" id="573508"/>
    <lineage>
        <taxon>Eukaryota</taxon>
        <taxon>Fungi</taxon>
        <taxon>Dikarya</taxon>
        <taxon>Ascomycota</taxon>
        <taxon>Pezizomycotina</taxon>
        <taxon>Eurotiomycetes</taxon>
        <taxon>Eurotiomycetidae</taxon>
        <taxon>Eurotiales</taxon>
        <taxon>Aspergillaceae</taxon>
        <taxon>Aspergillus</taxon>
        <taxon>Aspergillus subgen. Aspergillus</taxon>
    </lineage>
</organism>
<dbReference type="EMBL" id="JXNT01000007">
    <property type="protein sequence ID" value="ODM18121.1"/>
    <property type="molecule type" value="Genomic_DNA"/>
</dbReference>
<evidence type="ECO:0000256" key="1">
    <source>
        <dbReference type="ARBA" id="ARBA00023002"/>
    </source>
</evidence>
<accession>A0A1E3BBH0</accession>
<evidence type="ECO:0000313" key="4">
    <source>
        <dbReference type="EMBL" id="ODM18121.1"/>
    </source>
</evidence>
<dbReference type="OrthoDB" id="74360at2759"/>
<keyword evidence="5" id="KW-1185">Reference proteome</keyword>
<dbReference type="InterPro" id="IPR023753">
    <property type="entry name" value="FAD/NAD-binding_dom"/>
</dbReference>
<dbReference type="GO" id="GO:0004497">
    <property type="term" value="F:monooxygenase activity"/>
    <property type="evidence" value="ECO:0007669"/>
    <property type="project" value="TreeGrafter"/>
</dbReference>
<dbReference type="PANTHER" id="PTHR43539:SF68">
    <property type="entry name" value="FLAVIN-BINDING MONOOXYGENASE-LIKE PROTEIN (AFU_ORTHOLOGUE AFUA_4G09220)"/>
    <property type="match status" value="1"/>
</dbReference>
<dbReference type="InterPro" id="IPR036188">
    <property type="entry name" value="FAD/NAD-bd_sf"/>
</dbReference>